<accession>A0AC35GGJ4</accession>
<reference evidence="2" key="1">
    <citation type="submission" date="2022-11" db="UniProtKB">
        <authorList>
            <consortium name="WormBaseParasite"/>
        </authorList>
    </citation>
    <scope>IDENTIFICATION</scope>
</reference>
<dbReference type="Proteomes" id="UP000887580">
    <property type="component" value="Unplaced"/>
</dbReference>
<evidence type="ECO:0000313" key="2">
    <source>
        <dbReference type="WBParaSite" id="PS1159_v2.g4827.t1"/>
    </source>
</evidence>
<sequence>MVSQQTSSTVGWNVTPSSSLLEENCDTNISKICTTLGKDGYNYIAYPIGGFERAKYKFPNGPDVQIKDIPRINLPDSQIHQYLWKNYITGKTSSWIDTDSENPNHSKISMNALRMELRHAAYLGLQDVIIPIKRVEYDNLIKVIYHCLWVECLDIKVILLFPTNKTFLINHQKLNDTNLINHWINLRRSIKNYSTEKVTLGIKLLGNQMDSEFTNPDCYPRWRGEPLNLFALDTEIFNDASSMILTQATIGGLLYNQKFLIMCENKCESILRKHFAETLSPLISNIVTQRQLPISSDWDFSLHDKLTLPSTPSWKDLTSFDYQNMEADKLKYKLYAEALQKVIHQQLIDFDENVVVYILGAGRSGLVQICMDVVKERVPETIRNRVHLIAIEKNPHAVLSLTYYNQILWHSKVKIIEGDIHHVLKDKTIPKADIIVTELLGSFGDNSLAPECWKSALTIIKETTEFIPSKFETFLAPVCATKLRDQLRDSMVSVFEEKRAVNAKLDRETGEFKYWRPKSWYDHFYVVSMKRFFAPAQPQHLSQFICPSFNEECNNERHNIIKYDIGVACEIDGFVGYMAAVLAKDVFVSNSPYFRKGKYTCPKSWLPCYIPLREGIHVKNDSEVLFYFWRKVSDEGVWYEWKVEYTDFNTGKRVTTELQNENGESYFMSMPPNPDEIKNYI</sequence>
<dbReference type="WBParaSite" id="PS1159_v2.g4827.t1">
    <property type="protein sequence ID" value="PS1159_v2.g4827.t1"/>
    <property type="gene ID" value="PS1159_v2.g4827"/>
</dbReference>
<proteinExistence type="predicted"/>
<protein>
    <submittedName>
        <fullName evidence="2">Protein arginine N-methyltransferase</fullName>
    </submittedName>
</protein>
<organism evidence="1 2">
    <name type="scientific">Panagrolaimus sp. PS1159</name>
    <dbReference type="NCBI Taxonomy" id="55785"/>
    <lineage>
        <taxon>Eukaryota</taxon>
        <taxon>Metazoa</taxon>
        <taxon>Ecdysozoa</taxon>
        <taxon>Nematoda</taxon>
        <taxon>Chromadorea</taxon>
        <taxon>Rhabditida</taxon>
        <taxon>Tylenchina</taxon>
        <taxon>Panagrolaimomorpha</taxon>
        <taxon>Panagrolaimoidea</taxon>
        <taxon>Panagrolaimidae</taxon>
        <taxon>Panagrolaimus</taxon>
    </lineage>
</organism>
<name>A0AC35GGJ4_9BILA</name>
<evidence type="ECO:0000313" key="1">
    <source>
        <dbReference type="Proteomes" id="UP000887580"/>
    </source>
</evidence>